<feature type="compositionally biased region" description="Basic and acidic residues" evidence="1">
    <location>
        <begin position="494"/>
        <end position="516"/>
    </location>
</feature>
<name>A0A6A5VMZ8_9PLEO</name>
<sequence length="562" mass="62653">MLPRDHALAPSTESPWSHPQFKVTSDPGSDAQTLKHRRRTLQTISELAPQQATSRSLTGTPSRGNNDIPVYDKGGKSWPNPTRSFRRRSFPAQSSTGQRCHASTPKVAINVTVTPKSQFLTRSSKASKSSTRNNPRRRSMPSSFETRGRSLSPVAEGELSRHTTHDDNIQLAKLIPTRSRRRQSDSASQGKEQQEGGWNARREREFIKREQALLEVNAQRQRERLGFNMGSSSVLPSFAPLPNLEANTTASKHSRYYPQPIHNNQPMAADPGRRHSRGRSVRQVNGNIIDGFLFQDGSASQPNAPTKLRRSLSATSDPRWLSHNDRINRTMSPGLRSSSSNSLISCTPTERSPAEPRSSSSLNTFPNSTRSSSMKSSGSAAYSAMRPSQRSSFTYTRGVGHPLRQNPVESLPVRADVKPEHVVSPPPSTHVFLQSPYTAQALYSRTVPPVQSSIAPSTSHIPHNLSRPPSRSQQTPSAAHMQKTLAVTDVIYRENPDKRGLPTRGLSKEKKDEAQRRARREKVKERVRRANMLEEEREKELVEVDKAKKRSRGLLCGLFSRV</sequence>
<feature type="compositionally biased region" description="Low complexity" evidence="1">
    <location>
        <begin position="121"/>
        <end position="133"/>
    </location>
</feature>
<feature type="region of interest" description="Disordered" evidence="1">
    <location>
        <begin position="293"/>
        <end position="411"/>
    </location>
</feature>
<feature type="compositionally biased region" description="Low complexity" evidence="1">
    <location>
        <begin position="332"/>
        <end position="345"/>
    </location>
</feature>
<accession>A0A6A5VMZ8</accession>
<keyword evidence="3" id="KW-1185">Reference proteome</keyword>
<proteinExistence type="predicted"/>
<organism evidence="2 3">
    <name type="scientific">Bimuria novae-zelandiae CBS 107.79</name>
    <dbReference type="NCBI Taxonomy" id="1447943"/>
    <lineage>
        <taxon>Eukaryota</taxon>
        <taxon>Fungi</taxon>
        <taxon>Dikarya</taxon>
        <taxon>Ascomycota</taxon>
        <taxon>Pezizomycotina</taxon>
        <taxon>Dothideomycetes</taxon>
        <taxon>Pleosporomycetidae</taxon>
        <taxon>Pleosporales</taxon>
        <taxon>Massarineae</taxon>
        <taxon>Didymosphaeriaceae</taxon>
        <taxon>Bimuria</taxon>
    </lineage>
</organism>
<reference evidence="2" key="1">
    <citation type="journal article" date="2020" name="Stud. Mycol.">
        <title>101 Dothideomycetes genomes: a test case for predicting lifestyles and emergence of pathogens.</title>
        <authorList>
            <person name="Haridas S."/>
            <person name="Albert R."/>
            <person name="Binder M."/>
            <person name="Bloem J."/>
            <person name="Labutti K."/>
            <person name="Salamov A."/>
            <person name="Andreopoulos B."/>
            <person name="Baker S."/>
            <person name="Barry K."/>
            <person name="Bills G."/>
            <person name="Bluhm B."/>
            <person name="Cannon C."/>
            <person name="Castanera R."/>
            <person name="Culley D."/>
            <person name="Daum C."/>
            <person name="Ezra D."/>
            <person name="Gonzalez J."/>
            <person name="Henrissat B."/>
            <person name="Kuo A."/>
            <person name="Liang C."/>
            <person name="Lipzen A."/>
            <person name="Lutzoni F."/>
            <person name="Magnuson J."/>
            <person name="Mondo S."/>
            <person name="Nolan M."/>
            <person name="Ohm R."/>
            <person name="Pangilinan J."/>
            <person name="Park H.-J."/>
            <person name="Ramirez L."/>
            <person name="Alfaro M."/>
            <person name="Sun H."/>
            <person name="Tritt A."/>
            <person name="Yoshinaga Y."/>
            <person name="Zwiers L.-H."/>
            <person name="Turgeon B."/>
            <person name="Goodwin S."/>
            <person name="Spatafora J."/>
            <person name="Crous P."/>
            <person name="Grigoriev I."/>
        </authorList>
    </citation>
    <scope>NUCLEOTIDE SEQUENCE</scope>
    <source>
        <strain evidence="2">CBS 107.79</strain>
    </source>
</reference>
<feature type="compositionally biased region" description="Polar residues" evidence="1">
    <location>
        <begin position="450"/>
        <end position="461"/>
    </location>
</feature>
<feature type="compositionally biased region" description="Polar residues" evidence="1">
    <location>
        <begin position="386"/>
        <end position="395"/>
    </location>
</feature>
<dbReference type="EMBL" id="ML976662">
    <property type="protein sequence ID" value="KAF1977859.1"/>
    <property type="molecule type" value="Genomic_DNA"/>
</dbReference>
<feature type="compositionally biased region" description="Basic and acidic residues" evidence="1">
    <location>
        <begin position="158"/>
        <end position="168"/>
    </location>
</feature>
<feature type="compositionally biased region" description="Polar residues" evidence="1">
    <location>
        <begin position="41"/>
        <end position="65"/>
    </location>
</feature>
<evidence type="ECO:0000313" key="2">
    <source>
        <dbReference type="EMBL" id="KAF1977859.1"/>
    </source>
</evidence>
<dbReference type="Proteomes" id="UP000800036">
    <property type="component" value="Unassembled WGS sequence"/>
</dbReference>
<evidence type="ECO:0000256" key="1">
    <source>
        <dbReference type="SAM" id="MobiDB-lite"/>
    </source>
</evidence>
<feature type="region of interest" description="Disordered" evidence="1">
    <location>
        <begin position="494"/>
        <end position="525"/>
    </location>
</feature>
<feature type="region of interest" description="Disordered" evidence="1">
    <location>
        <begin position="450"/>
        <end position="480"/>
    </location>
</feature>
<feature type="region of interest" description="Disordered" evidence="1">
    <location>
        <begin position="1"/>
        <end position="203"/>
    </location>
</feature>
<gene>
    <name evidence="2" type="ORF">BU23DRAFT_274999</name>
</gene>
<feature type="compositionally biased region" description="Polar residues" evidence="1">
    <location>
        <begin position="111"/>
        <end position="120"/>
    </location>
</feature>
<protein>
    <submittedName>
        <fullName evidence="2">Uncharacterized protein</fullName>
    </submittedName>
</protein>
<dbReference type="AlphaFoldDB" id="A0A6A5VMZ8"/>
<evidence type="ECO:0000313" key="3">
    <source>
        <dbReference type="Proteomes" id="UP000800036"/>
    </source>
</evidence>
<feature type="compositionally biased region" description="Low complexity" evidence="1">
    <location>
        <begin position="368"/>
        <end position="384"/>
    </location>
</feature>
<feature type="compositionally biased region" description="Low complexity" evidence="1">
    <location>
        <begin position="466"/>
        <end position="477"/>
    </location>
</feature>
<feature type="compositionally biased region" description="Polar residues" evidence="1">
    <location>
        <begin position="11"/>
        <end position="32"/>
    </location>
</feature>
<dbReference type="OrthoDB" id="3793181at2759"/>